<feature type="non-terminal residue" evidence="13">
    <location>
        <position position="1"/>
    </location>
</feature>
<dbReference type="InterPro" id="IPR014371">
    <property type="entry name" value="Oat_ACAT_DAG_ARE"/>
</dbReference>
<dbReference type="Proteomes" id="UP000663829">
    <property type="component" value="Unassembled WGS sequence"/>
</dbReference>
<dbReference type="Pfam" id="PF03062">
    <property type="entry name" value="MBOAT"/>
    <property type="match status" value="1"/>
</dbReference>
<dbReference type="EMBL" id="CAJOBC010094150">
    <property type="protein sequence ID" value="CAF4422739.1"/>
    <property type="molecule type" value="Genomic_DNA"/>
</dbReference>
<evidence type="ECO:0000256" key="6">
    <source>
        <dbReference type="ARBA" id="ARBA00022692"/>
    </source>
</evidence>
<evidence type="ECO:0000313" key="12">
    <source>
        <dbReference type="EMBL" id="CAF1008389.1"/>
    </source>
</evidence>
<evidence type="ECO:0000256" key="2">
    <source>
        <dbReference type="ARBA" id="ARBA00005189"/>
    </source>
</evidence>
<dbReference type="Proteomes" id="UP000682733">
    <property type="component" value="Unassembled WGS sequence"/>
</dbReference>
<organism evidence="13 16">
    <name type="scientific">Didymodactylos carnosus</name>
    <dbReference type="NCBI Taxonomy" id="1234261"/>
    <lineage>
        <taxon>Eukaryota</taxon>
        <taxon>Metazoa</taxon>
        <taxon>Spiralia</taxon>
        <taxon>Gnathifera</taxon>
        <taxon>Rotifera</taxon>
        <taxon>Eurotatoria</taxon>
        <taxon>Bdelloidea</taxon>
        <taxon>Philodinida</taxon>
        <taxon>Philodinidae</taxon>
        <taxon>Didymodactylos</taxon>
    </lineage>
</organism>
<dbReference type="PANTHER" id="PTHR10408">
    <property type="entry name" value="STEROL O-ACYLTRANSFERASE"/>
    <property type="match status" value="1"/>
</dbReference>
<dbReference type="GO" id="GO:0005789">
    <property type="term" value="C:endoplasmic reticulum membrane"/>
    <property type="evidence" value="ECO:0007669"/>
    <property type="project" value="UniProtKB-SubCell"/>
</dbReference>
<dbReference type="GO" id="GO:0019432">
    <property type="term" value="P:triglyceride biosynthetic process"/>
    <property type="evidence" value="ECO:0007669"/>
    <property type="project" value="TreeGrafter"/>
</dbReference>
<dbReference type="EMBL" id="CAJNOK010006591">
    <property type="protein sequence ID" value="CAF1008389.1"/>
    <property type="molecule type" value="Genomic_DNA"/>
</dbReference>
<evidence type="ECO:0000256" key="4">
    <source>
        <dbReference type="ARBA" id="ARBA00013244"/>
    </source>
</evidence>
<evidence type="ECO:0000256" key="9">
    <source>
        <dbReference type="ARBA" id="ARBA00023136"/>
    </source>
</evidence>
<feature type="transmembrane region" description="Helical" evidence="11">
    <location>
        <begin position="42"/>
        <end position="59"/>
    </location>
</feature>
<keyword evidence="9 11" id="KW-0472">Membrane</keyword>
<keyword evidence="8 11" id="KW-1133">Transmembrane helix</keyword>
<dbReference type="AlphaFoldDB" id="A0A815XSK5"/>
<keyword evidence="16" id="KW-1185">Reference proteome</keyword>
<sequence>DWWNAEDIADFWKKWNIPVHTWCKRHIYKPLIKDCGVSKTKASFIVFLISAFFHEYLISVPLRMFRMWSFIAMLVQVPMTLLVQYMRYGTRYGNIAMWISLILLQPIAIMLYLQDYYYRDYVQHN</sequence>
<comment type="pathway">
    <text evidence="2">Lipid metabolism.</text>
</comment>
<comment type="similarity">
    <text evidence="3">Belongs to the membrane-bound acyltransferase family. Sterol o-acyltransferase subfamily.</text>
</comment>
<evidence type="ECO:0000256" key="5">
    <source>
        <dbReference type="ARBA" id="ARBA00022679"/>
    </source>
</evidence>
<dbReference type="Proteomes" id="UP000677228">
    <property type="component" value="Unassembled WGS sequence"/>
</dbReference>
<dbReference type="InterPro" id="IPR004299">
    <property type="entry name" value="MBOAT_fam"/>
</dbReference>
<protein>
    <recommendedName>
        <fullName evidence="4">diacylglycerol O-acyltransferase</fullName>
        <ecNumber evidence="4">2.3.1.20</ecNumber>
    </recommendedName>
</protein>
<evidence type="ECO:0000313" key="14">
    <source>
        <dbReference type="EMBL" id="CAF3777402.1"/>
    </source>
</evidence>
<feature type="transmembrane region" description="Helical" evidence="11">
    <location>
        <begin position="95"/>
        <end position="113"/>
    </location>
</feature>
<evidence type="ECO:0000313" key="16">
    <source>
        <dbReference type="Proteomes" id="UP000663829"/>
    </source>
</evidence>
<comment type="subcellular location">
    <subcellularLocation>
        <location evidence="1">Endoplasmic reticulum membrane</location>
        <topology evidence="1">Multi-pass membrane protein</topology>
    </subcellularLocation>
</comment>
<reference evidence="13" key="1">
    <citation type="submission" date="2021-02" db="EMBL/GenBank/DDBJ databases">
        <authorList>
            <person name="Nowell W R."/>
        </authorList>
    </citation>
    <scope>NUCLEOTIDE SEQUENCE</scope>
</reference>
<dbReference type="EMBL" id="CAJNOQ010028400">
    <property type="protein sequence ID" value="CAF1561271.1"/>
    <property type="molecule type" value="Genomic_DNA"/>
</dbReference>
<comment type="caution">
    <text evidence="13">The sequence shown here is derived from an EMBL/GenBank/DDBJ whole genome shotgun (WGS) entry which is preliminary data.</text>
</comment>
<feature type="transmembrane region" description="Helical" evidence="11">
    <location>
        <begin position="65"/>
        <end position="83"/>
    </location>
</feature>
<keyword evidence="10" id="KW-0012">Acyltransferase</keyword>
<accession>A0A815XSK5</accession>
<dbReference type="GO" id="GO:0004144">
    <property type="term" value="F:diacylglycerol O-acyltransferase activity"/>
    <property type="evidence" value="ECO:0007669"/>
    <property type="project" value="UniProtKB-EC"/>
</dbReference>
<evidence type="ECO:0000256" key="3">
    <source>
        <dbReference type="ARBA" id="ARBA00009010"/>
    </source>
</evidence>
<evidence type="ECO:0000256" key="1">
    <source>
        <dbReference type="ARBA" id="ARBA00004477"/>
    </source>
</evidence>
<evidence type="ECO:0000256" key="10">
    <source>
        <dbReference type="ARBA" id="ARBA00023315"/>
    </source>
</evidence>
<dbReference type="EC" id="2.3.1.20" evidence="4"/>
<dbReference type="UniPathway" id="UPA00230"/>
<name>A0A815XSK5_9BILA</name>
<evidence type="ECO:0000256" key="7">
    <source>
        <dbReference type="ARBA" id="ARBA00022824"/>
    </source>
</evidence>
<dbReference type="OrthoDB" id="10039049at2759"/>
<proteinExistence type="inferred from homology"/>
<dbReference type="PANTHER" id="PTHR10408:SF7">
    <property type="entry name" value="DIACYLGLYCEROL O-ACYLTRANSFERASE 1"/>
    <property type="match status" value="1"/>
</dbReference>
<evidence type="ECO:0000256" key="8">
    <source>
        <dbReference type="ARBA" id="ARBA00022989"/>
    </source>
</evidence>
<keyword evidence="6 11" id="KW-0812">Transmembrane</keyword>
<dbReference type="Proteomes" id="UP000681722">
    <property type="component" value="Unassembled WGS sequence"/>
</dbReference>
<keyword evidence="7" id="KW-0256">Endoplasmic reticulum</keyword>
<keyword evidence="5" id="KW-0808">Transferase</keyword>
<evidence type="ECO:0000313" key="13">
    <source>
        <dbReference type="EMBL" id="CAF1561271.1"/>
    </source>
</evidence>
<evidence type="ECO:0000256" key="11">
    <source>
        <dbReference type="SAM" id="Phobius"/>
    </source>
</evidence>
<dbReference type="EMBL" id="CAJOBA010006599">
    <property type="protein sequence ID" value="CAF3777402.1"/>
    <property type="molecule type" value="Genomic_DNA"/>
</dbReference>
<gene>
    <name evidence="13" type="ORF">GPM918_LOCUS39780</name>
    <name evidence="12" type="ORF">OVA965_LOCUS14916</name>
    <name evidence="15" type="ORF">SRO942_LOCUS40679</name>
    <name evidence="14" type="ORF">TMI583_LOCUS14920</name>
</gene>
<evidence type="ECO:0000313" key="15">
    <source>
        <dbReference type="EMBL" id="CAF4422739.1"/>
    </source>
</evidence>